<keyword evidence="2" id="KW-0472">Membrane</keyword>
<dbReference type="InterPro" id="IPR001841">
    <property type="entry name" value="Znf_RING"/>
</dbReference>
<evidence type="ECO:0000313" key="4">
    <source>
        <dbReference type="EMBL" id="KAI5077636.1"/>
    </source>
</evidence>
<keyword evidence="2" id="KW-1133">Transmembrane helix</keyword>
<dbReference type="Proteomes" id="UP000886520">
    <property type="component" value="Chromosome 7"/>
</dbReference>
<dbReference type="PANTHER" id="PTHR47035:SF3">
    <property type="entry name" value="OS11G0150450 PROTEIN"/>
    <property type="match status" value="1"/>
</dbReference>
<keyword evidence="1" id="KW-0479">Metal-binding</keyword>
<dbReference type="SUPFAM" id="SSF57850">
    <property type="entry name" value="RING/U-box"/>
    <property type="match status" value="1"/>
</dbReference>
<protein>
    <recommendedName>
        <fullName evidence="3">RING-type domain-containing protein</fullName>
    </recommendedName>
</protein>
<feature type="domain" description="RING-type" evidence="3">
    <location>
        <begin position="104"/>
        <end position="146"/>
    </location>
</feature>
<dbReference type="PROSITE" id="PS50089">
    <property type="entry name" value="ZF_RING_2"/>
    <property type="match status" value="1"/>
</dbReference>
<evidence type="ECO:0000313" key="5">
    <source>
        <dbReference type="Proteomes" id="UP000886520"/>
    </source>
</evidence>
<accession>A0A9D4ZLJ4</accession>
<reference evidence="4" key="1">
    <citation type="submission" date="2021-01" db="EMBL/GenBank/DDBJ databases">
        <title>Adiantum capillus-veneris genome.</title>
        <authorList>
            <person name="Fang Y."/>
            <person name="Liao Q."/>
        </authorList>
    </citation>
    <scope>NUCLEOTIDE SEQUENCE</scope>
    <source>
        <strain evidence="4">H3</strain>
        <tissue evidence="4">Leaf</tissue>
    </source>
</reference>
<dbReference type="Pfam" id="PF13639">
    <property type="entry name" value="zf-RING_2"/>
    <property type="match status" value="1"/>
</dbReference>
<keyword evidence="1" id="KW-0863">Zinc-finger</keyword>
<proteinExistence type="predicted"/>
<name>A0A9D4ZLJ4_ADICA</name>
<evidence type="ECO:0000256" key="1">
    <source>
        <dbReference type="PROSITE-ProRule" id="PRU00175"/>
    </source>
</evidence>
<dbReference type="PANTHER" id="PTHR47035">
    <property type="entry name" value="OS11G0150450 PROTEIN"/>
    <property type="match status" value="1"/>
</dbReference>
<evidence type="ECO:0000259" key="3">
    <source>
        <dbReference type="PROSITE" id="PS50089"/>
    </source>
</evidence>
<dbReference type="GO" id="GO:0008270">
    <property type="term" value="F:zinc ion binding"/>
    <property type="evidence" value="ECO:0007669"/>
    <property type="project" value="UniProtKB-KW"/>
</dbReference>
<keyword evidence="5" id="KW-1185">Reference proteome</keyword>
<dbReference type="AlphaFoldDB" id="A0A9D4ZLJ4"/>
<dbReference type="Gene3D" id="3.30.40.10">
    <property type="entry name" value="Zinc/RING finger domain, C3HC4 (zinc finger)"/>
    <property type="match status" value="1"/>
</dbReference>
<dbReference type="InterPro" id="IPR053070">
    <property type="entry name" value="RING-type_E3_ubiquitin-ligase"/>
</dbReference>
<keyword evidence="1" id="KW-0862">Zinc</keyword>
<dbReference type="OrthoDB" id="8062037at2759"/>
<organism evidence="4 5">
    <name type="scientific">Adiantum capillus-veneris</name>
    <name type="common">Maidenhair fern</name>
    <dbReference type="NCBI Taxonomy" id="13818"/>
    <lineage>
        <taxon>Eukaryota</taxon>
        <taxon>Viridiplantae</taxon>
        <taxon>Streptophyta</taxon>
        <taxon>Embryophyta</taxon>
        <taxon>Tracheophyta</taxon>
        <taxon>Polypodiopsida</taxon>
        <taxon>Polypodiidae</taxon>
        <taxon>Polypodiales</taxon>
        <taxon>Pteridineae</taxon>
        <taxon>Pteridaceae</taxon>
        <taxon>Vittarioideae</taxon>
        <taxon>Adiantum</taxon>
    </lineage>
</organism>
<dbReference type="SMART" id="SM00184">
    <property type="entry name" value="RING"/>
    <property type="match status" value="1"/>
</dbReference>
<gene>
    <name evidence="4" type="ORF">GOP47_0007460</name>
</gene>
<evidence type="ECO:0000256" key="2">
    <source>
        <dbReference type="SAM" id="Phobius"/>
    </source>
</evidence>
<keyword evidence="2" id="KW-0812">Transmembrane</keyword>
<comment type="caution">
    <text evidence="4">The sequence shown here is derived from an EMBL/GenBank/DDBJ whole genome shotgun (WGS) entry which is preliminary data.</text>
</comment>
<dbReference type="CDD" id="cd16461">
    <property type="entry name" value="RING-H2_EL5-like"/>
    <property type="match status" value="1"/>
</dbReference>
<dbReference type="EMBL" id="JABFUD020000007">
    <property type="protein sequence ID" value="KAI5077636.1"/>
    <property type="molecule type" value="Genomic_DNA"/>
</dbReference>
<sequence>MGTSINNSSTPAIAANATPTSPMSATVNLVMTTFGFLISAIFIIFVLVRLLCARFCRHRHASGQGELNQGGGRGASGMDPLMITLFPTIMFSGDVFASQEDAMCAVCLGEYEDHDFLRILPHCGHTFHVGCIDAWLRRNSTCPVCRVFIQNTPSRRRSSSQLLSEAARSRFSPGVIPECLFEQPLSTLSSSILDARAAPAHFALHVRHSHGDHVNGDVHTHVNQIEPTEDSRIAVRDSVSCYQLQGRLDVYETIAFFGNVPFASADQERASASTSTTVQAQEQDFLCKLPEDILFARTLYNEMGILQLSMQSQEMEEAVFETFGLDRDGQEMVFL</sequence>
<dbReference type="InterPro" id="IPR013083">
    <property type="entry name" value="Znf_RING/FYVE/PHD"/>
</dbReference>
<feature type="transmembrane region" description="Helical" evidence="2">
    <location>
        <begin position="29"/>
        <end position="52"/>
    </location>
</feature>